<evidence type="ECO:0000256" key="11">
    <source>
        <dbReference type="SAM" id="Phobius"/>
    </source>
</evidence>
<comment type="catalytic activity">
    <reaction evidence="1">
        <text>ATP + protein L-histidine = ADP + protein N-phospho-L-histidine.</text>
        <dbReference type="EC" id="2.7.13.3"/>
    </reaction>
</comment>
<feature type="domain" description="Histidine kinase" evidence="12">
    <location>
        <begin position="249"/>
        <end position="451"/>
    </location>
</feature>
<comment type="subcellular location">
    <subcellularLocation>
        <location evidence="2">Membrane</location>
    </subcellularLocation>
</comment>
<evidence type="ECO:0000256" key="1">
    <source>
        <dbReference type="ARBA" id="ARBA00000085"/>
    </source>
</evidence>
<evidence type="ECO:0000256" key="3">
    <source>
        <dbReference type="ARBA" id="ARBA00012438"/>
    </source>
</evidence>
<name>A0A286GBN5_9PROT</name>
<keyword evidence="7 14" id="KW-0418">Kinase</keyword>
<evidence type="ECO:0000256" key="2">
    <source>
        <dbReference type="ARBA" id="ARBA00004370"/>
    </source>
</evidence>
<dbReference type="PANTHER" id="PTHR45436">
    <property type="entry name" value="SENSOR HISTIDINE KINASE YKOH"/>
    <property type="match status" value="1"/>
</dbReference>
<dbReference type="InterPro" id="IPR006311">
    <property type="entry name" value="TAT_signal"/>
</dbReference>
<dbReference type="PRINTS" id="PR00344">
    <property type="entry name" value="BCTRLSENSOR"/>
</dbReference>
<dbReference type="EMBL" id="OCNJ01000002">
    <property type="protein sequence ID" value="SOD92414.1"/>
    <property type="molecule type" value="Genomic_DNA"/>
</dbReference>
<evidence type="ECO:0000313" key="15">
    <source>
        <dbReference type="Proteomes" id="UP000219621"/>
    </source>
</evidence>
<keyword evidence="5" id="KW-0808">Transferase</keyword>
<dbReference type="RefSeq" id="WP_097278170.1">
    <property type="nucleotide sequence ID" value="NZ_OCNJ01000002.1"/>
</dbReference>
<evidence type="ECO:0000259" key="13">
    <source>
        <dbReference type="PROSITE" id="PS50885"/>
    </source>
</evidence>
<sequence>MTRATPRAASLGRRMLLGAVLWIGVALAAGGWVLVDLFRGHVEAQAREALVLDMDQVIAGLAVGPDGALTVERPPSDPRFGRPLSGFYWQVGVPPEVRSRSLWDAALALPPDLPQDGEVHLHRLTGPRGAALLTAERRITLPEREAPVVVAVAHDAAAVEAAVGRFTRDLSVAFVVLGGALVLAAAAQGAAVLHPLRRLRRQVLDVRRGRADRLAGSFPAEVTPLVDDLNALLDHERETVARARRQAGDLAHGLKTPLAVIAAEAQDLGGAGHGEAAAVLAEQVEAMRRQVEANLARARAAAARDLPGIRAPVAATLEPLARAVGRLNDRPVTVAVPPDLAFRGDAQDLQEMAGNLIDNAAKWAATQVTVTAAALGPERLEIVVDDDGPGLPADQRAAVFDRGRRLDESVPGTGLGLAIARDLARLYGGEVALDDAPGGGCRAVLRLPRSASPAGRA</sequence>
<dbReference type="Proteomes" id="UP000219621">
    <property type="component" value="Unassembled WGS sequence"/>
</dbReference>
<gene>
    <name evidence="14" type="ORF">SAMN05421508_102422</name>
</gene>
<evidence type="ECO:0000256" key="9">
    <source>
        <dbReference type="ARBA" id="ARBA00023012"/>
    </source>
</evidence>
<evidence type="ECO:0000256" key="10">
    <source>
        <dbReference type="ARBA" id="ARBA00023136"/>
    </source>
</evidence>
<keyword evidence="4" id="KW-0597">Phosphoprotein</keyword>
<dbReference type="AlphaFoldDB" id="A0A286GBN5"/>
<dbReference type="Gene3D" id="3.30.565.10">
    <property type="entry name" value="Histidine kinase-like ATPase, C-terminal domain"/>
    <property type="match status" value="1"/>
</dbReference>
<dbReference type="InterPro" id="IPR003594">
    <property type="entry name" value="HATPase_dom"/>
</dbReference>
<evidence type="ECO:0000256" key="7">
    <source>
        <dbReference type="ARBA" id="ARBA00022777"/>
    </source>
</evidence>
<dbReference type="GO" id="GO:0000155">
    <property type="term" value="F:phosphorelay sensor kinase activity"/>
    <property type="evidence" value="ECO:0007669"/>
    <property type="project" value="InterPro"/>
</dbReference>
<organism evidence="14 15">
    <name type="scientific">Caenispirillum bisanense</name>
    <dbReference type="NCBI Taxonomy" id="414052"/>
    <lineage>
        <taxon>Bacteria</taxon>
        <taxon>Pseudomonadati</taxon>
        <taxon>Pseudomonadota</taxon>
        <taxon>Alphaproteobacteria</taxon>
        <taxon>Rhodospirillales</taxon>
        <taxon>Novispirillaceae</taxon>
        <taxon>Caenispirillum</taxon>
    </lineage>
</organism>
<dbReference type="InterPro" id="IPR004358">
    <property type="entry name" value="Sig_transdc_His_kin-like_C"/>
</dbReference>
<accession>A0A286GBN5</accession>
<keyword evidence="6 11" id="KW-0812">Transmembrane</keyword>
<evidence type="ECO:0000256" key="5">
    <source>
        <dbReference type="ARBA" id="ARBA00022679"/>
    </source>
</evidence>
<dbReference type="PROSITE" id="PS50109">
    <property type="entry name" value="HIS_KIN"/>
    <property type="match status" value="1"/>
</dbReference>
<dbReference type="SUPFAM" id="SSF55874">
    <property type="entry name" value="ATPase domain of HSP90 chaperone/DNA topoisomerase II/histidine kinase"/>
    <property type="match status" value="1"/>
</dbReference>
<dbReference type="InterPro" id="IPR003660">
    <property type="entry name" value="HAMP_dom"/>
</dbReference>
<dbReference type="SMART" id="SM00387">
    <property type="entry name" value="HATPase_c"/>
    <property type="match status" value="1"/>
</dbReference>
<feature type="domain" description="HAMP" evidence="13">
    <location>
        <begin position="190"/>
        <end position="241"/>
    </location>
</feature>
<keyword evidence="15" id="KW-1185">Reference proteome</keyword>
<keyword evidence="9" id="KW-0902">Two-component regulatory system</keyword>
<dbReference type="PROSITE" id="PS51318">
    <property type="entry name" value="TAT"/>
    <property type="match status" value="1"/>
</dbReference>
<evidence type="ECO:0000256" key="6">
    <source>
        <dbReference type="ARBA" id="ARBA00022692"/>
    </source>
</evidence>
<dbReference type="InterPro" id="IPR036097">
    <property type="entry name" value="HisK_dim/P_sf"/>
</dbReference>
<proteinExistence type="predicted"/>
<dbReference type="SUPFAM" id="SSF47384">
    <property type="entry name" value="Homodimeric domain of signal transducing histidine kinase"/>
    <property type="match status" value="1"/>
</dbReference>
<dbReference type="EC" id="2.7.13.3" evidence="3"/>
<feature type="transmembrane region" description="Helical" evidence="11">
    <location>
        <begin position="170"/>
        <end position="193"/>
    </location>
</feature>
<dbReference type="Pfam" id="PF02518">
    <property type="entry name" value="HATPase_c"/>
    <property type="match status" value="1"/>
</dbReference>
<dbReference type="PANTHER" id="PTHR45436:SF5">
    <property type="entry name" value="SENSOR HISTIDINE KINASE TRCS"/>
    <property type="match status" value="1"/>
</dbReference>
<keyword evidence="8 11" id="KW-1133">Transmembrane helix</keyword>
<evidence type="ECO:0000259" key="12">
    <source>
        <dbReference type="PROSITE" id="PS50109"/>
    </source>
</evidence>
<evidence type="ECO:0000256" key="4">
    <source>
        <dbReference type="ARBA" id="ARBA00022553"/>
    </source>
</evidence>
<evidence type="ECO:0000313" key="14">
    <source>
        <dbReference type="EMBL" id="SOD92414.1"/>
    </source>
</evidence>
<keyword evidence="10 11" id="KW-0472">Membrane</keyword>
<dbReference type="PROSITE" id="PS50885">
    <property type="entry name" value="HAMP"/>
    <property type="match status" value="1"/>
</dbReference>
<evidence type="ECO:0000256" key="8">
    <source>
        <dbReference type="ARBA" id="ARBA00022989"/>
    </source>
</evidence>
<dbReference type="Gene3D" id="1.10.287.130">
    <property type="match status" value="1"/>
</dbReference>
<reference evidence="15" key="1">
    <citation type="submission" date="2017-09" db="EMBL/GenBank/DDBJ databases">
        <authorList>
            <person name="Varghese N."/>
            <person name="Submissions S."/>
        </authorList>
    </citation>
    <scope>NUCLEOTIDE SEQUENCE [LARGE SCALE GENOMIC DNA]</scope>
    <source>
        <strain evidence="15">USBA 140</strain>
    </source>
</reference>
<dbReference type="GO" id="GO:0005886">
    <property type="term" value="C:plasma membrane"/>
    <property type="evidence" value="ECO:0007669"/>
    <property type="project" value="TreeGrafter"/>
</dbReference>
<dbReference type="InterPro" id="IPR036890">
    <property type="entry name" value="HATPase_C_sf"/>
</dbReference>
<dbReference type="InterPro" id="IPR050428">
    <property type="entry name" value="TCS_sensor_his_kinase"/>
</dbReference>
<dbReference type="InterPro" id="IPR005467">
    <property type="entry name" value="His_kinase_dom"/>
</dbReference>
<dbReference type="OrthoDB" id="9809567at2"/>
<protein>
    <recommendedName>
        <fullName evidence="3">histidine kinase</fullName>
        <ecNumber evidence="3">2.7.13.3</ecNumber>
    </recommendedName>
</protein>